<dbReference type="PANTHER" id="PTHR11360">
    <property type="entry name" value="MONOCARBOXYLATE TRANSPORTER"/>
    <property type="match status" value="1"/>
</dbReference>
<dbReference type="eggNOG" id="KOG2504">
    <property type="taxonomic scope" value="Eukaryota"/>
</dbReference>
<dbReference type="KEGG" id="cci:CC1G_13818"/>
<feature type="compositionally biased region" description="Basic and acidic residues" evidence="1">
    <location>
        <begin position="296"/>
        <end position="326"/>
    </location>
</feature>
<evidence type="ECO:0008006" key="6">
    <source>
        <dbReference type="Google" id="ProtNLM"/>
    </source>
</evidence>
<protein>
    <recommendedName>
        <fullName evidence="6">Major facilitator superfamily (MFS) profile domain-containing protein</fullName>
    </recommendedName>
</protein>
<evidence type="ECO:0000313" key="4">
    <source>
        <dbReference type="EMBL" id="EFI28289.1"/>
    </source>
</evidence>
<dbReference type="VEuPathDB" id="FungiDB:CC1G_13818"/>
<dbReference type="InterPro" id="IPR050327">
    <property type="entry name" value="Proton-linked_MCT"/>
</dbReference>
<keyword evidence="5" id="KW-1185">Reference proteome</keyword>
<evidence type="ECO:0000256" key="1">
    <source>
        <dbReference type="SAM" id="MobiDB-lite"/>
    </source>
</evidence>
<comment type="caution">
    <text evidence="4">The sequence shown here is derived from an EMBL/GenBank/DDBJ whole genome shotgun (WGS) entry which is preliminary data.</text>
</comment>
<keyword evidence="2" id="KW-0812">Transmembrane</keyword>
<dbReference type="OrthoDB" id="6509908at2759"/>
<keyword evidence="2" id="KW-0472">Membrane</keyword>
<reference evidence="4 5" key="1">
    <citation type="journal article" date="2010" name="Proc. Natl. Acad. Sci. U.S.A.">
        <title>Insights into evolution of multicellular fungi from the assembled chromosomes of the mushroom Coprinopsis cinerea (Coprinus cinereus).</title>
        <authorList>
            <person name="Stajich J.E."/>
            <person name="Wilke S.K."/>
            <person name="Ahren D."/>
            <person name="Au C.H."/>
            <person name="Birren B.W."/>
            <person name="Borodovsky M."/>
            <person name="Burns C."/>
            <person name="Canback B."/>
            <person name="Casselton L.A."/>
            <person name="Cheng C.K."/>
            <person name="Deng J."/>
            <person name="Dietrich F.S."/>
            <person name="Fargo D.C."/>
            <person name="Farman M.L."/>
            <person name="Gathman A.C."/>
            <person name="Goldberg J."/>
            <person name="Guigo R."/>
            <person name="Hoegger P.J."/>
            <person name="Hooker J.B."/>
            <person name="Huggins A."/>
            <person name="James T.Y."/>
            <person name="Kamada T."/>
            <person name="Kilaru S."/>
            <person name="Kodira C."/>
            <person name="Kues U."/>
            <person name="Kupfer D."/>
            <person name="Kwan H.S."/>
            <person name="Lomsadze A."/>
            <person name="Li W."/>
            <person name="Lilly W.W."/>
            <person name="Ma L.J."/>
            <person name="Mackey A.J."/>
            <person name="Manning G."/>
            <person name="Martin F."/>
            <person name="Muraguchi H."/>
            <person name="Natvig D.O."/>
            <person name="Palmerini H."/>
            <person name="Ramesh M.A."/>
            <person name="Rehmeyer C.J."/>
            <person name="Roe B.A."/>
            <person name="Shenoy N."/>
            <person name="Stanke M."/>
            <person name="Ter-Hovhannisyan V."/>
            <person name="Tunlid A."/>
            <person name="Velagapudi R."/>
            <person name="Vision T.J."/>
            <person name="Zeng Q."/>
            <person name="Zolan M.E."/>
            <person name="Pukkila P.J."/>
        </authorList>
    </citation>
    <scope>NUCLEOTIDE SEQUENCE [LARGE SCALE GENOMIC DNA]</scope>
    <source>
        <strain evidence="5">Okayama-7 / 130 / ATCC MYA-4618 / FGSC 9003</strain>
    </source>
</reference>
<organism evidence="4 5">
    <name type="scientific">Coprinopsis cinerea (strain Okayama-7 / 130 / ATCC MYA-4618 / FGSC 9003)</name>
    <name type="common">Inky cap fungus</name>
    <name type="synonym">Hormographiella aspergillata</name>
    <dbReference type="NCBI Taxonomy" id="240176"/>
    <lineage>
        <taxon>Eukaryota</taxon>
        <taxon>Fungi</taxon>
        <taxon>Dikarya</taxon>
        <taxon>Basidiomycota</taxon>
        <taxon>Agaricomycotina</taxon>
        <taxon>Agaricomycetes</taxon>
        <taxon>Agaricomycetidae</taxon>
        <taxon>Agaricales</taxon>
        <taxon>Agaricineae</taxon>
        <taxon>Psathyrellaceae</taxon>
        <taxon>Coprinopsis</taxon>
    </lineage>
</organism>
<keyword evidence="2" id="KW-1133">Transmembrane helix</keyword>
<dbReference type="Proteomes" id="UP000001861">
    <property type="component" value="Unassembled WGS sequence"/>
</dbReference>
<accession>D6RKE3</accession>
<feature type="transmembrane region" description="Helical" evidence="2">
    <location>
        <begin position="573"/>
        <end position="598"/>
    </location>
</feature>
<dbReference type="HOGENOM" id="CLU_410495_0_0_1"/>
<dbReference type="InParanoid" id="D6RKE3"/>
<dbReference type="Gene3D" id="1.20.1250.20">
    <property type="entry name" value="MFS general substrate transporter like domains"/>
    <property type="match status" value="1"/>
</dbReference>
<dbReference type="SUPFAM" id="SSF103473">
    <property type="entry name" value="MFS general substrate transporter"/>
    <property type="match status" value="1"/>
</dbReference>
<feature type="chain" id="PRO_5003087434" description="Major facilitator superfamily (MFS) profile domain-containing protein" evidence="3">
    <location>
        <begin position="25"/>
        <end position="669"/>
    </location>
</feature>
<feature type="signal peptide" evidence="3">
    <location>
        <begin position="1"/>
        <end position="24"/>
    </location>
</feature>
<dbReference type="RefSeq" id="XP_002911783.1">
    <property type="nucleotide sequence ID" value="XM_002911737.1"/>
</dbReference>
<dbReference type="InterPro" id="IPR036259">
    <property type="entry name" value="MFS_trans_sf"/>
</dbReference>
<feature type="transmembrane region" description="Helical" evidence="2">
    <location>
        <begin position="639"/>
        <end position="661"/>
    </location>
</feature>
<dbReference type="GeneID" id="6011574"/>
<feature type="transmembrane region" description="Helical" evidence="2">
    <location>
        <begin position="518"/>
        <end position="537"/>
    </location>
</feature>
<gene>
    <name evidence="4" type="ORF">CC1G_13818</name>
</gene>
<feature type="transmembrane region" description="Helical" evidence="2">
    <location>
        <begin position="409"/>
        <end position="432"/>
    </location>
</feature>
<sequence length="669" mass="72537">MKLVQLVSFFVAAYFITIADKATALTLRAYKDQISCSGASFNCNTASNVCCGPIPADYGYSVQYDNLPGDAQGLGFTWSNRELDRSDYTWSNRVANGPRGFTWSNRVPNSPRGFTWSNRVPNSPRGFTWSNRVSNGPRGFTWSNRVSPVLVSGPGTQCWTGSGTNVDAVAWFAPGDDVDSAEGTDECAVPDSFSYEDADGVAHDILVPDEPGAAEVIADSNRVHWVSVSNAIYASLSLSTSRPGRASKYINKTFPPSTSLAGSGIRRLLCPPRGAEIAPSLSRQERTQMGMVSSTRLEDGGVSRVQDPESSRSSLSREKEKGGDVKVEGEWRDEDIEYPDGGLRAWLVVVGAMLTNFSTFGFANAWGVFQSYYETDILPTTSPSTIAWIGSLQASIFMGRLCDLGYFRVPFTIGITFAVVAAFLLAEFVAGIRDSVWFPWTMRIMAFMIVTTLGFASIVLARRLPPKNMPGGIFNVRVFKNPIFSIYCASVFSCFLGIYTVLTYIDVGATRVGVSPEFTFYLVSIANGSAAVSRVFTGFLADQLGAVNVIVPMTWIAAALTFAWPYAKTKGALVALAILYGFSNSAFVSAFNLPLYFLGEMGDIGRRVGTVCMFTAIGALVGPPISGAIYNASGGFHAVSYYAGSAIILSTVLMLTARYMYLGRWWGKW</sequence>
<evidence type="ECO:0000256" key="2">
    <source>
        <dbReference type="SAM" id="Phobius"/>
    </source>
</evidence>
<feature type="transmembrane region" description="Helical" evidence="2">
    <location>
        <begin position="444"/>
        <end position="462"/>
    </location>
</feature>
<evidence type="ECO:0000313" key="5">
    <source>
        <dbReference type="Proteomes" id="UP000001861"/>
    </source>
</evidence>
<feature type="transmembrane region" description="Helical" evidence="2">
    <location>
        <begin position="483"/>
        <end position="506"/>
    </location>
</feature>
<dbReference type="EMBL" id="AACS02000002">
    <property type="protein sequence ID" value="EFI28289.1"/>
    <property type="molecule type" value="Genomic_DNA"/>
</dbReference>
<dbReference type="AlphaFoldDB" id="D6RKE3"/>
<keyword evidence="3" id="KW-0732">Signal</keyword>
<feature type="region of interest" description="Disordered" evidence="1">
    <location>
        <begin position="276"/>
        <end position="326"/>
    </location>
</feature>
<feature type="transmembrane region" description="Helical" evidence="2">
    <location>
        <begin position="610"/>
        <end position="633"/>
    </location>
</feature>
<feature type="transmembrane region" description="Helical" evidence="2">
    <location>
        <begin position="544"/>
        <end position="567"/>
    </location>
</feature>
<dbReference type="PANTHER" id="PTHR11360:SF284">
    <property type="entry name" value="EG:103B4.3 PROTEIN-RELATED"/>
    <property type="match status" value="1"/>
</dbReference>
<name>D6RKE3_COPC7</name>
<proteinExistence type="predicted"/>
<evidence type="ECO:0000256" key="3">
    <source>
        <dbReference type="SAM" id="SignalP"/>
    </source>
</evidence>